<dbReference type="EMBL" id="EU545650">
    <property type="protein sequence ID" value="ACB37260.1"/>
    <property type="molecule type" value="Genomic_DNA"/>
</dbReference>
<name>B2CRK3_9VIRU</name>
<proteinExistence type="predicted"/>
<dbReference type="GO" id="GO:0006355">
    <property type="term" value="P:regulation of DNA-templated transcription"/>
    <property type="evidence" value="ECO:0007669"/>
    <property type="project" value="InterPro"/>
</dbReference>
<dbReference type="Proteomes" id="UP000008691">
    <property type="component" value="Segment"/>
</dbReference>
<keyword evidence="2" id="KW-1185">Reference proteome</keyword>
<dbReference type="KEGG" id="vg:6186702"/>
<dbReference type="OrthoDB" id="19380at10239"/>
<dbReference type="GeneID" id="6186702"/>
<organism evidence="1 2">
    <name type="scientific">Betalipothrixvirus uzonense</name>
    <dbReference type="NCBI Taxonomy" id="512792"/>
    <lineage>
        <taxon>Viruses</taxon>
        <taxon>Adnaviria</taxon>
        <taxon>Zilligvirae</taxon>
        <taxon>Taleaviricota</taxon>
        <taxon>Tokiviricetes</taxon>
        <taxon>Ligamenvirales</taxon>
        <taxon>Lipothrixviridae</taxon>
        <taxon>Betalipothrixvirus</taxon>
    </lineage>
</organism>
<dbReference type="InterPro" id="IPR013321">
    <property type="entry name" value="Arc_rbn_hlx_hlx"/>
</dbReference>
<sequence length="100" mass="11812">MNVLVEKSVYDKLKEEAEKRGISIPGIIRELLVEYFGLEDNTRSYKRKEIENEVIKVGEKEYVRLQVKLRKENEILIKNELRKRGISINQLIKNEILLLA</sequence>
<evidence type="ECO:0000313" key="1">
    <source>
        <dbReference type="EMBL" id="ACB37260.1"/>
    </source>
</evidence>
<reference evidence="1 2" key="1">
    <citation type="journal article" date="2008" name="Res. Microbiol.">
        <title>Viruses in acidic geothermal environments of the Kamchatka Peninsula.</title>
        <authorList>
            <person name="Bize A."/>
            <person name="Peng X."/>
            <person name="Prokofeva M."/>
            <person name="Maclellan K."/>
            <person name="Lucas S."/>
            <person name="Forterre P."/>
            <person name="Garrett R.A."/>
            <person name="Bonch-Osmolovskaya E.A."/>
            <person name="Prangishvili D."/>
        </authorList>
    </citation>
    <scope>NUCLEOTIDE SEQUENCE [LARGE SCALE GENOMIC DNA]</scope>
</reference>
<accession>B2CRK3</accession>
<dbReference type="Gene3D" id="1.10.1220.10">
    <property type="entry name" value="Met repressor-like"/>
    <property type="match status" value="1"/>
</dbReference>
<protein>
    <submittedName>
        <fullName evidence="1">Putative RHH transcriptional regulator</fullName>
    </submittedName>
</protein>
<dbReference type="RefSeq" id="YP_001798544.1">
    <property type="nucleotide sequence ID" value="NC_010537.1"/>
</dbReference>
<evidence type="ECO:0000313" key="2">
    <source>
        <dbReference type="Proteomes" id="UP000008691"/>
    </source>
</evidence>